<dbReference type="PROSITE" id="PS00211">
    <property type="entry name" value="ABC_TRANSPORTER_1"/>
    <property type="match status" value="1"/>
</dbReference>
<evidence type="ECO:0000313" key="5">
    <source>
        <dbReference type="Proteomes" id="UP001057877"/>
    </source>
</evidence>
<dbReference type="PANTHER" id="PTHR43038">
    <property type="entry name" value="ATP-BINDING CASSETTE, SUB-FAMILY H, MEMBER 1"/>
    <property type="match status" value="1"/>
</dbReference>
<evidence type="ECO:0000256" key="1">
    <source>
        <dbReference type="ARBA" id="ARBA00022741"/>
    </source>
</evidence>
<feature type="domain" description="ABC transporter" evidence="3">
    <location>
        <begin position="18"/>
        <end position="245"/>
    </location>
</feature>
<gene>
    <name evidence="4" type="ORF">L1F29_10735</name>
</gene>
<accession>A0ABY5SE57</accession>
<dbReference type="Proteomes" id="UP001057877">
    <property type="component" value="Chromosome"/>
</dbReference>
<dbReference type="GO" id="GO:0005524">
    <property type="term" value="F:ATP binding"/>
    <property type="evidence" value="ECO:0007669"/>
    <property type="project" value="UniProtKB-KW"/>
</dbReference>
<dbReference type="InterPro" id="IPR003593">
    <property type="entry name" value="AAA+_ATPase"/>
</dbReference>
<keyword evidence="2 4" id="KW-0067">ATP-binding</keyword>
<evidence type="ECO:0000259" key="3">
    <source>
        <dbReference type="PROSITE" id="PS50893"/>
    </source>
</evidence>
<proteinExistence type="predicted"/>
<protein>
    <submittedName>
        <fullName evidence="4">ABC transporter ATP-binding protein</fullName>
    </submittedName>
</protein>
<dbReference type="PROSITE" id="PS50893">
    <property type="entry name" value="ABC_TRANSPORTER_2"/>
    <property type="match status" value="1"/>
</dbReference>
<keyword evidence="5" id="KW-1185">Reference proteome</keyword>
<dbReference type="SUPFAM" id="SSF52540">
    <property type="entry name" value="P-loop containing nucleoside triphosphate hydrolases"/>
    <property type="match status" value="1"/>
</dbReference>
<organism evidence="4 5">
    <name type="scientific">Paenibacillus spongiae</name>
    <dbReference type="NCBI Taxonomy" id="2909671"/>
    <lineage>
        <taxon>Bacteria</taxon>
        <taxon>Bacillati</taxon>
        <taxon>Bacillota</taxon>
        <taxon>Bacilli</taxon>
        <taxon>Bacillales</taxon>
        <taxon>Paenibacillaceae</taxon>
        <taxon>Paenibacillus</taxon>
    </lineage>
</organism>
<dbReference type="Gene3D" id="3.40.50.300">
    <property type="entry name" value="P-loop containing nucleotide triphosphate hydrolases"/>
    <property type="match status" value="1"/>
</dbReference>
<evidence type="ECO:0000256" key="2">
    <source>
        <dbReference type="ARBA" id="ARBA00022840"/>
    </source>
</evidence>
<dbReference type="InterPro" id="IPR017871">
    <property type="entry name" value="ABC_transporter-like_CS"/>
</dbReference>
<dbReference type="PANTHER" id="PTHR43038:SF3">
    <property type="entry name" value="ABC TRANSPORTER G FAMILY MEMBER 20 ISOFORM X1"/>
    <property type="match status" value="1"/>
</dbReference>
<sequence>MTASSLIETAGVRTPPVIDIVEITRRFGNHTVLDGISLNVEQGELFGLLGPSGSGKTTLIKIMTGIDRADSGTVRMLGEPMPQLRMLQRFGYMAQSDALYSELTAKQNLLFFASLYGLSGAQRKKRIEASMSVVDLLDHLDKPVSAYSGGMKRRLSLAIALLHEPAVLVLDEPTVGIDPVLRQSIWAELLEMRSRGTTIILTTHVMDEADKCDRLGLIRDGKLTAVDSPEALKARTGRSTIEDAFIVLGGGGLA</sequence>
<dbReference type="EMBL" id="CP091430">
    <property type="protein sequence ID" value="UVI32252.1"/>
    <property type="molecule type" value="Genomic_DNA"/>
</dbReference>
<keyword evidence="1" id="KW-0547">Nucleotide-binding</keyword>
<name>A0ABY5SE57_9BACL</name>
<dbReference type="Pfam" id="PF00005">
    <property type="entry name" value="ABC_tran"/>
    <property type="match status" value="1"/>
</dbReference>
<dbReference type="InterPro" id="IPR027417">
    <property type="entry name" value="P-loop_NTPase"/>
</dbReference>
<dbReference type="InterPro" id="IPR003439">
    <property type="entry name" value="ABC_transporter-like_ATP-bd"/>
</dbReference>
<evidence type="ECO:0000313" key="4">
    <source>
        <dbReference type="EMBL" id="UVI32252.1"/>
    </source>
</evidence>
<dbReference type="SMART" id="SM00382">
    <property type="entry name" value="AAA"/>
    <property type="match status" value="1"/>
</dbReference>
<reference evidence="4" key="1">
    <citation type="submission" date="2022-01" db="EMBL/GenBank/DDBJ databases">
        <title>Paenibacillus spongiae sp. nov., isolated from marine sponge.</title>
        <authorList>
            <person name="Li Z."/>
            <person name="Zhang M."/>
        </authorList>
    </citation>
    <scope>NUCLEOTIDE SEQUENCE</scope>
    <source>
        <strain evidence="4">PHS-Z3</strain>
    </source>
</reference>